<name>A0A847VDQ2_9BACT</name>
<organism evidence="1 2">
    <name type="scientific">Candidatus Dojkabacteria bacterium</name>
    <dbReference type="NCBI Taxonomy" id="2099670"/>
    <lineage>
        <taxon>Bacteria</taxon>
        <taxon>Candidatus Dojkabacteria</taxon>
    </lineage>
</organism>
<evidence type="ECO:0000313" key="1">
    <source>
        <dbReference type="EMBL" id="NLZ24487.1"/>
    </source>
</evidence>
<dbReference type="EMBL" id="JAAZIL010000048">
    <property type="protein sequence ID" value="NLZ24487.1"/>
    <property type="molecule type" value="Genomic_DNA"/>
</dbReference>
<dbReference type="Proteomes" id="UP000564033">
    <property type="component" value="Unassembled WGS sequence"/>
</dbReference>
<dbReference type="AlphaFoldDB" id="A0A847VDQ2"/>
<evidence type="ECO:0000313" key="2">
    <source>
        <dbReference type="Proteomes" id="UP000564033"/>
    </source>
</evidence>
<sequence length="228" mass="26528">MRGAIIGDIIGSTYEFSQNIRNGLVNDIKSASKVIQKQLSGYIFVQPWVFEFLLKAKIKSRRDSKDGYTIYTRLQENKKVVNPSIKIDKDSLDALKLLLKNYSQTIVTHTGKIIFYEEVPKLEINGFSLPLKWDERFAIARYMFATEDGEDVPWMFSEVLEGIGEKYYVKNKDQYDWLYERIRQFNIAIGKKIGYEDFFVIAGNGITLNEPYLFLLEKTHRIAQDPPQ</sequence>
<reference evidence="1 2" key="1">
    <citation type="journal article" date="2020" name="Biotechnol. Biofuels">
        <title>New insights from the biogas microbiome by comprehensive genome-resolved metagenomics of nearly 1600 species originating from multiple anaerobic digesters.</title>
        <authorList>
            <person name="Campanaro S."/>
            <person name="Treu L."/>
            <person name="Rodriguez-R L.M."/>
            <person name="Kovalovszki A."/>
            <person name="Ziels R.M."/>
            <person name="Maus I."/>
            <person name="Zhu X."/>
            <person name="Kougias P.G."/>
            <person name="Basile A."/>
            <person name="Luo G."/>
            <person name="Schluter A."/>
            <person name="Konstantinidis K.T."/>
            <person name="Angelidaki I."/>
        </authorList>
    </citation>
    <scope>NUCLEOTIDE SEQUENCE [LARGE SCALE GENOMIC DNA]</scope>
    <source>
        <strain evidence="1">AS19jrsBPTG_9</strain>
    </source>
</reference>
<comment type="caution">
    <text evidence="1">The sequence shown here is derived from an EMBL/GenBank/DDBJ whole genome shotgun (WGS) entry which is preliminary data.</text>
</comment>
<protein>
    <submittedName>
        <fullName evidence="1">Uncharacterized protein</fullName>
    </submittedName>
</protein>
<gene>
    <name evidence="1" type="ORF">GX888_01950</name>
</gene>
<accession>A0A847VDQ2</accession>
<proteinExistence type="predicted"/>